<dbReference type="PANTHER" id="PTHR30461">
    <property type="entry name" value="DNA-INVERTASE FROM LAMBDOID PROPHAGE"/>
    <property type="match status" value="1"/>
</dbReference>
<accession>A0A1F5DP41</accession>
<dbReference type="InterPro" id="IPR025827">
    <property type="entry name" value="Zn_ribbon_recom_dom"/>
</dbReference>
<dbReference type="Pfam" id="PF13408">
    <property type="entry name" value="Zn_ribbon_recom"/>
    <property type="match status" value="1"/>
</dbReference>
<dbReference type="Proteomes" id="UP000178764">
    <property type="component" value="Unassembled WGS sequence"/>
</dbReference>
<keyword evidence="1" id="KW-0238">DNA-binding</keyword>
<evidence type="ECO:0000313" key="5">
    <source>
        <dbReference type="EMBL" id="OGD56937.1"/>
    </source>
</evidence>
<evidence type="ECO:0000313" key="6">
    <source>
        <dbReference type="Proteomes" id="UP000178764"/>
    </source>
</evidence>
<dbReference type="PANTHER" id="PTHR30461:SF2">
    <property type="entry name" value="SERINE RECOMBINASE PINE-RELATED"/>
    <property type="match status" value="1"/>
</dbReference>
<evidence type="ECO:0000259" key="3">
    <source>
        <dbReference type="Pfam" id="PF07508"/>
    </source>
</evidence>
<dbReference type="Pfam" id="PF07508">
    <property type="entry name" value="Recombinase"/>
    <property type="match status" value="1"/>
</dbReference>
<dbReference type="GO" id="GO:0000150">
    <property type="term" value="F:DNA strand exchange activity"/>
    <property type="evidence" value="ECO:0007669"/>
    <property type="project" value="InterPro"/>
</dbReference>
<dbReference type="EMBL" id="MEZT01000009">
    <property type="protein sequence ID" value="OGD56937.1"/>
    <property type="molecule type" value="Genomic_DNA"/>
</dbReference>
<organism evidence="5 6">
    <name type="scientific">Candidatus Berkelbacteria bacterium RBG_13_40_8</name>
    <dbReference type="NCBI Taxonomy" id="1797467"/>
    <lineage>
        <taxon>Bacteria</taxon>
        <taxon>Candidatus Berkelbacteria</taxon>
    </lineage>
</organism>
<comment type="caution">
    <text evidence="5">The sequence shown here is derived from an EMBL/GenBank/DDBJ whole genome shotgun (WGS) entry which is preliminary data.</text>
</comment>
<dbReference type="InterPro" id="IPR050639">
    <property type="entry name" value="SSR_resolvase"/>
</dbReference>
<protein>
    <submittedName>
        <fullName evidence="5">Uncharacterized protein</fullName>
    </submittedName>
</protein>
<proteinExistence type="predicted"/>
<dbReference type="GO" id="GO:0003677">
    <property type="term" value="F:DNA binding"/>
    <property type="evidence" value="ECO:0007669"/>
    <property type="project" value="UniProtKB-KW"/>
</dbReference>
<evidence type="ECO:0000259" key="4">
    <source>
        <dbReference type="Pfam" id="PF13408"/>
    </source>
</evidence>
<name>A0A1F5DP41_9BACT</name>
<gene>
    <name evidence="5" type="ORF">A2V71_02965</name>
</gene>
<reference evidence="5 6" key="1">
    <citation type="journal article" date="2016" name="Nat. Commun.">
        <title>Thousands of microbial genomes shed light on interconnected biogeochemical processes in an aquifer system.</title>
        <authorList>
            <person name="Anantharaman K."/>
            <person name="Brown C.T."/>
            <person name="Hug L.A."/>
            <person name="Sharon I."/>
            <person name="Castelle C.J."/>
            <person name="Probst A.J."/>
            <person name="Thomas B.C."/>
            <person name="Singh A."/>
            <person name="Wilkins M.J."/>
            <person name="Karaoz U."/>
            <person name="Brodie E.L."/>
            <person name="Williams K.H."/>
            <person name="Hubbard S.S."/>
            <person name="Banfield J.F."/>
        </authorList>
    </citation>
    <scope>NUCLEOTIDE SEQUENCE [LARGE SCALE GENOMIC DNA]</scope>
</reference>
<keyword evidence="2" id="KW-0233">DNA recombination</keyword>
<sequence length="284" mass="33595">MTNPFYSGWFEYNGKIYKGKHEPMVTQDEFWKVQKMLGEKGRPQPHNHEFAFTGMIRCGECGSMITAQESTRYNKTDSGVRHYVYYRCTKKKRGRKCSQPYILKQKLEKQVSEFLDTIKLDTEFMDLTFQYAQKVNKEEGQNQAIIYGSLHSAKESNQKQMTNLIDMRSKDLITEEEYVERREKLKIEQSIINEKLGDTDHTAKNWLELMEDLYNFCHQVVYWFNNGTLDDKKIILRAIGSNLMLKDKILYFEPRDVFVEVAHGVKTNDWQRVRDSNPRSSITF</sequence>
<feature type="domain" description="Recombinase zinc beta ribbon" evidence="4">
    <location>
        <begin position="52"/>
        <end position="115"/>
    </location>
</feature>
<dbReference type="Gene3D" id="3.90.1750.20">
    <property type="entry name" value="Putative Large Serine Recombinase, Chain B, Domain 2"/>
    <property type="match status" value="1"/>
</dbReference>
<dbReference type="AlphaFoldDB" id="A0A1F5DP41"/>
<dbReference type="InterPro" id="IPR011109">
    <property type="entry name" value="DNA_bind_recombinase_dom"/>
</dbReference>
<feature type="domain" description="Recombinase" evidence="3">
    <location>
        <begin position="2"/>
        <end position="38"/>
    </location>
</feature>
<evidence type="ECO:0000256" key="1">
    <source>
        <dbReference type="ARBA" id="ARBA00023125"/>
    </source>
</evidence>
<evidence type="ECO:0000256" key="2">
    <source>
        <dbReference type="ARBA" id="ARBA00023172"/>
    </source>
</evidence>
<dbReference type="InterPro" id="IPR038109">
    <property type="entry name" value="DNA_bind_recomb_sf"/>
</dbReference>